<keyword evidence="2" id="KW-0040">ANK repeat</keyword>
<feature type="compositionally biased region" description="Basic and acidic residues" evidence="5">
    <location>
        <begin position="173"/>
        <end position="182"/>
    </location>
</feature>
<dbReference type="PANTHER" id="PTHR24168">
    <property type="entry name" value="KN MOTIF AND ANKYRIN REPEAT DOMAIN-CONTAINING"/>
    <property type="match status" value="1"/>
</dbReference>
<evidence type="ECO:0000256" key="3">
    <source>
        <dbReference type="ARBA" id="ARBA00023054"/>
    </source>
</evidence>
<dbReference type="SUPFAM" id="SSF48403">
    <property type="entry name" value="Ankyrin repeat"/>
    <property type="match status" value="1"/>
</dbReference>
<feature type="region of interest" description="Disordered" evidence="5">
    <location>
        <begin position="171"/>
        <end position="193"/>
    </location>
</feature>
<accession>A0AAD7RGS2</accession>
<evidence type="ECO:0000256" key="5">
    <source>
        <dbReference type="SAM" id="MobiDB-lite"/>
    </source>
</evidence>
<dbReference type="Pfam" id="PF12796">
    <property type="entry name" value="Ank_2"/>
    <property type="match status" value="1"/>
</dbReference>
<evidence type="ECO:0000256" key="4">
    <source>
        <dbReference type="SAM" id="Coils"/>
    </source>
</evidence>
<dbReference type="GO" id="GO:0005737">
    <property type="term" value="C:cytoplasm"/>
    <property type="evidence" value="ECO:0007669"/>
    <property type="project" value="TreeGrafter"/>
</dbReference>
<dbReference type="AlphaFoldDB" id="A0AAD7RGS2"/>
<reference evidence="6" key="1">
    <citation type="journal article" date="2023" name="Science">
        <title>Genome structures resolve the early diversification of teleost fishes.</title>
        <authorList>
            <person name="Parey E."/>
            <person name="Louis A."/>
            <person name="Montfort J."/>
            <person name="Bouchez O."/>
            <person name="Roques C."/>
            <person name="Iampietro C."/>
            <person name="Lluch J."/>
            <person name="Castinel A."/>
            <person name="Donnadieu C."/>
            <person name="Desvignes T."/>
            <person name="Floi Bucao C."/>
            <person name="Jouanno E."/>
            <person name="Wen M."/>
            <person name="Mejri S."/>
            <person name="Dirks R."/>
            <person name="Jansen H."/>
            <person name="Henkel C."/>
            <person name="Chen W.J."/>
            <person name="Zahm M."/>
            <person name="Cabau C."/>
            <person name="Klopp C."/>
            <person name="Thompson A.W."/>
            <person name="Robinson-Rechavi M."/>
            <person name="Braasch I."/>
            <person name="Lecointre G."/>
            <person name="Bobe J."/>
            <person name="Postlethwait J.H."/>
            <person name="Berthelot C."/>
            <person name="Roest Crollius H."/>
            <person name="Guiguen Y."/>
        </authorList>
    </citation>
    <scope>NUCLEOTIDE SEQUENCE</scope>
    <source>
        <strain evidence="6">NC1722</strain>
    </source>
</reference>
<feature type="region of interest" description="Disordered" evidence="5">
    <location>
        <begin position="1"/>
        <end position="21"/>
    </location>
</feature>
<dbReference type="GO" id="GO:0030837">
    <property type="term" value="P:negative regulation of actin filament polymerization"/>
    <property type="evidence" value="ECO:0007669"/>
    <property type="project" value="InterPro"/>
</dbReference>
<feature type="coiled-coil region" evidence="4">
    <location>
        <begin position="336"/>
        <end position="363"/>
    </location>
</feature>
<feature type="compositionally biased region" description="Basic and acidic residues" evidence="5">
    <location>
        <begin position="629"/>
        <end position="641"/>
    </location>
</feature>
<dbReference type="InterPro" id="IPR002110">
    <property type="entry name" value="Ankyrin_rpt"/>
</dbReference>
<sequence>MDKQNANGFHPKASVNGDTRRPVPYSVETPYGFHLDLDFLKYVDDIEKGNTIKRVHIQRRNRGPKFSTLPRNFSVPGYGYGYGYGYRPSPKDTWASTPTLGPLAKSHLPEVLEFEACDSVPLGVPGSHEVSYATLRAMEDASIKAFDEQPLGVHVRPYLLRATSMPVTALQRRSSEASDDRTAPAPGGPYWENGSAEDVFVEGRGGPPPGGPSMHLQLAAALRRIGELEVQARTVAELRAQICALREDKERLVLRLHPCSAPAARQGGLCTEGQGLDGQAASSLSLVEGSVRDASGDGQVLASQPTSVDADALSVAALEEKITDLQQKLCRSSEELEESTALLKELTQNNKLKDNRIKQLTGRVRIEPGTNQDSDHTQAYDLECKDSSNEGAPTHRAAAVPSSTDALGKDLTSLGTQTDIIATATTGALAAEKFPEAPPTACELAIGGNSLETQGCDTAGENPEQQRGQGEPQRQPDALELDRTAADSAVGLIARIQGLLREQWECMSSGDPDHALQQPGSKVSSIQDQLLSSIHTLSTLCSLSTKMGGATHQAALKSIMKKGDSAERLGVGGAKKNLKFVGVNGGYETTSSEESSDEECAEVEGQEDSVAPVGDGEADAVEPDPGPDPCERPQEDPPGRELVDEDFTAACLFLKDRLEEVASPNHEMRQMLTALYRVWFRVSSQKDSTAETVALYLAQVRDSVPTMLHFLVNLADGNDNTALQYSVSHSNFTIAKLLLDTGLCEVDHRNKAGYTAAMLASLIAADDAWQLLEHGDINDTASNRKCP</sequence>
<dbReference type="Proteomes" id="UP001221898">
    <property type="component" value="Unassembled WGS sequence"/>
</dbReference>
<evidence type="ECO:0000256" key="1">
    <source>
        <dbReference type="ARBA" id="ARBA00022737"/>
    </source>
</evidence>
<dbReference type="InterPro" id="IPR036770">
    <property type="entry name" value="Ankyrin_rpt-contain_sf"/>
</dbReference>
<evidence type="ECO:0000313" key="7">
    <source>
        <dbReference type="Proteomes" id="UP001221898"/>
    </source>
</evidence>
<proteinExistence type="predicted"/>
<dbReference type="Gene3D" id="1.25.40.20">
    <property type="entry name" value="Ankyrin repeat-containing domain"/>
    <property type="match status" value="1"/>
</dbReference>
<dbReference type="PANTHER" id="PTHR24168:SF24">
    <property type="entry name" value="KN MOTIF AND ANKYRIN REPEAT DOMAIN-CONTAINING PROTEIN 4"/>
    <property type="match status" value="1"/>
</dbReference>
<dbReference type="Pfam" id="PF12075">
    <property type="entry name" value="KN_motif"/>
    <property type="match status" value="1"/>
</dbReference>
<evidence type="ECO:0000256" key="2">
    <source>
        <dbReference type="ARBA" id="ARBA00023043"/>
    </source>
</evidence>
<feature type="region of interest" description="Disordered" evidence="5">
    <location>
        <begin position="586"/>
        <end position="641"/>
    </location>
</feature>
<dbReference type="EMBL" id="JAINUG010000319">
    <property type="protein sequence ID" value="KAJ8378479.1"/>
    <property type="molecule type" value="Genomic_DNA"/>
</dbReference>
<keyword evidence="3 4" id="KW-0175">Coiled coil</keyword>
<dbReference type="GO" id="GO:0005856">
    <property type="term" value="C:cytoskeleton"/>
    <property type="evidence" value="ECO:0007669"/>
    <property type="project" value="TreeGrafter"/>
</dbReference>
<evidence type="ECO:0000313" key="6">
    <source>
        <dbReference type="EMBL" id="KAJ8378479.1"/>
    </source>
</evidence>
<comment type="caution">
    <text evidence="6">The sequence shown here is derived from an EMBL/GenBank/DDBJ whole genome shotgun (WGS) entry which is preliminary data.</text>
</comment>
<dbReference type="InterPro" id="IPR021939">
    <property type="entry name" value="KN_motif"/>
</dbReference>
<feature type="region of interest" description="Disordered" evidence="5">
    <location>
        <begin position="453"/>
        <end position="476"/>
    </location>
</feature>
<dbReference type="InterPro" id="IPR047184">
    <property type="entry name" value="KANK1-4"/>
</dbReference>
<organism evidence="6 7">
    <name type="scientific">Aldrovandia affinis</name>
    <dbReference type="NCBI Taxonomy" id="143900"/>
    <lineage>
        <taxon>Eukaryota</taxon>
        <taxon>Metazoa</taxon>
        <taxon>Chordata</taxon>
        <taxon>Craniata</taxon>
        <taxon>Vertebrata</taxon>
        <taxon>Euteleostomi</taxon>
        <taxon>Actinopterygii</taxon>
        <taxon>Neopterygii</taxon>
        <taxon>Teleostei</taxon>
        <taxon>Notacanthiformes</taxon>
        <taxon>Halosauridae</taxon>
        <taxon>Aldrovandia</taxon>
    </lineage>
</organism>
<feature type="compositionally biased region" description="Low complexity" evidence="5">
    <location>
        <begin position="460"/>
        <end position="476"/>
    </location>
</feature>
<feature type="compositionally biased region" description="Acidic residues" evidence="5">
    <location>
        <begin position="594"/>
        <end position="607"/>
    </location>
</feature>
<name>A0AAD7RGS2_9TELE</name>
<gene>
    <name evidence="6" type="ORF">AAFF_G00239430</name>
</gene>
<keyword evidence="7" id="KW-1185">Reference proteome</keyword>
<keyword evidence="1" id="KW-0677">Repeat</keyword>
<protein>
    <submittedName>
        <fullName evidence="6">Uncharacterized protein</fullName>
    </submittedName>
</protein>